<dbReference type="Proteomes" id="UP000228945">
    <property type="component" value="Chromosome"/>
</dbReference>
<dbReference type="OrthoDB" id="5509947at2"/>
<dbReference type="Pfam" id="PF13289">
    <property type="entry name" value="SIR2_2"/>
    <property type="match status" value="1"/>
</dbReference>
<accession>A0A2D2AUQ0</accession>
<dbReference type="SUPFAM" id="SSF52467">
    <property type="entry name" value="DHS-like NAD/FAD-binding domain"/>
    <property type="match status" value="1"/>
</dbReference>
<evidence type="ECO:0000313" key="2">
    <source>
        <dbReference type="Proteomes" id="UP000228945"/>
    </source>
</evidence>
<dbReference type="Gene3D" id="3.40.50.1220">
    <property type="entry name" value="TPP-binding domain"/>
    <property type="match status" value="1"/>
</dbReference>
<protein>
    <submittedName>
        <fullName evidence="1">Uncharacterized protein</fullName>
    </submittedName>
</protein>
<organism evidence="1 2">
    <name type="scientific">Caulobacter mirabilis</name>
    <dbReference type="NCBI Taxonomy" id="69666"/>
    <lineage>
        <taxon>Bacteria</taxon>
        <taxon>Pseudomonadati</taxon>
        <taxon>Pseudomonadota</taxon>
        <taxon>Alphaproteobacteria</taxon>
        <taxon>Caulobacterales</taxon>
        <taxon>Caulobacteraceae</taxon>
        <taxon>Caulobacter</taxon>
    </lineage>
</organism>
<dbReference type="KEGG" id="cmb:CSW64_04350"/>
<gene>
    <name evidence="1" type="ORF">CSW64_04350</name>
</gene>
<keyword evidence="2" id="KW-1185">Reference proteome</keyword>
<dbReference type="EMBL" id="CP024201">
    <property type="protein sequence ID" value="ATQ41697.1"/>
    <property type="molecule type" value="Genomic_DNA"/>
</dbReference>
<dbReference type="AlphaFoldDB" id="A0A2D2AUQ0"/>
<dbReference type="RefSeq" id="WP_099620954.1">
    <property type="nucleotide sequence ID" value="NZ_CP024201.1"/>
</dbReference>
<proteinExistence type="predicted"/>
<dbReference type="InterPro" id="IPR029035">
    <property type="entry name" value="DHS-like_NAD/FAD-binding_dom"/>
</dbReference>
<name>A0A2D2AUQ0_9CAUL</name>
<sequence length="587" mass="65667">MIDPVTSLAFSMVENRGVFALLLGSGVSRAAGIPTGWEVILELTRRVAAAELGSPPDDPADWYREAIGGEPDYGVLLDKLTTSPDERRAILHRFIEPTTDELAQGLKTPTRAHRAIARLVRDGFVRVIVTTNFDRLTENALREEGVEPTVVSTEDGVLGMTPLIHTRCLVVKVHGDYLDTRIRNTNAELATYPSSLNTLLDRIWDEHGLVTCGWSGEWDVALRDAISRAPSRRYATVWASRAEPIGLSADLLNQRGGRWAKIADADSFFEELQRKVEIQARLSRPHPLSLDLLAATAKRYLANPEQRVSLGELVNEEARRAYARIDSADISGQTQQLPDKAAEFQRRIESFEAAAEPLVRVFWAMGRWGDDTESGLARDLMVEWTTHSSASGLVLWNALRSYPAVLLWYAYGLGLVRAGRFARLYTWLTQTFRNKYDDKELPAIRHLFLQEWEGSREGAWAKVGNLEGHDIFSDYLRQRFGVSLAQEFMSIVEFDRIFERFELLAAVAHAGATYSKVDLAAKADQLMHTPTGRLSRDGIGAPEALSSLTRTDLAEQVVRGGFAGGDPEFYNLILTALRRETGWPRFR</sequence>
<reference evidence="1 2" key="1">
    <citation type="submission" date="2017-10" db="EMBL/GenBank/DDBJ databases">
        <title>Genome sequence of Caulobacter mirabilis FWC38.</title>
        <authorList>
            <person name="Fiebig A."/>
            <person name="Crosson S."/>
        </authorList>
    </citation>
    <scope>NUCLEOTIDE SEQUENCE [LARGE SCALE GENOMIC DNA]</scope>
    <source>
        <strain evidence="1 2">FWC 38</strain>
    </source>
</reference>
<evidence type="ECO:0000313" key="1">
    <source>
        <dbReference type="EMBL" id="ATQ41697.1"/>
    </source>
</evidence>